<dbReference type="InterPro" id="IPR037185">
    <property type="entry name" value="EmrE-like"/>
</dbReference>
<dbReference type="Proteomes" id="UP001151518">
    <property type="component" value="Unassembled WGS sequence"/>
</dbReference>
<feature type="transmembrane region" description="Helical" evidence="5">
    <location>
        <begin position="293"/>
        <end position="313"/>
    </location>
</feature>
<evidence type="ECO:0000256" key="2">
    <source>
        <dbReference type="ARBA" id="ARBA00022692"/>
    </source>
</evidence>
<dbReference type="GO" id="GO:0016020">
    <property type="term" value="C:membrane"/>
    <property type="evidence" value="ECO:0007669"/>
    <property type="project" value="UniProtKB-SubCell"/>
</dbReference>
<accession>A0A9W8G2Q4</accession>
<sequence>MNSYIIGFGAAVLGNVVIGAGQCMQKYALNRLQREWEAQREIGLEGGDSGLLYNGGTSTASAYVNSSYPAMLNASALDMRSRSGSLAGGPRASGHGNAIAGSTAPFHTGDGPRARYTSKTWMLGLVLNYTGEIFGNSVALSYLSASVVAPLGIISVLVNLVLAEKFIGERITPNQRYGFMVIMAGVGLILMVAPRRSAASDAVQFVELVSTSGILGLFGILYVVQAALIYLIRTGHQSLFLYVLVASLFGSMNVMVSKILTMFMRLKLTFSAIPNPADIIFYGATQAPQAKPLLLYLTGPQILAAVVMGLSIIGQESFRQQALGKYSVMQFQPVFFATYNIVATLSGLLLFKELDGLAHALLFFSVFSVGIVLILYGSKFLQKAKAVVLPSHIRLHKENLGLKTL</sequence>
<evidence type="ECO:0000256" key="1">
    <source>
        <dbReference type="ARBA" id="ARBA00004141"/>
    </source>
</evidence>
<gene>
    <name evidence="6" type="ORF">GGI25_006112</name>
</gene>
<dbReference type="EMBL" id="JANBTW010000147">
    <property type="protein sequence ID" value="KAJ2669534.1"/>
    <property type="molecule type" value="Genomic_DNA"/>
</dbReference>
<feature type="transmembrane region" description="Helical" evidence="5">
    <location>
        <begin position="142"/>
        <end position="163"/>
    </location>
</feature>
<comment type="subcellular location">
    <subcellularLocation>
        <location evidence="1">Membrane</location>
        <topology evidence="1">Multi-pass membrane protein</topology>
    </subcellularLocation>
</comment>
<feature type="transmembrane region" description="Helical" evidence="5">
    <location>
        <begin position="239"/>
        <end position="260"/>
    </location>
</feature>
<evidence type="ECO:0000313" key="7">
    <source>
        <dbReference type="Proteomes" id="UP001151518"/>
    </source>
</evidence>
<keyword evidence="3 5" id="KW-1133">Transmembrane helix</keyword>
<proteinExistence type="predicted"/>
<dbReference type="SUPFAM" id="SSF103481">
    <property type="entry name" value="Multidrug resistance efflux transporter EmrE"/>
    <property type="match status" value="1"/>
</dbReference>
<feature type="transmembrane region" description="Helical" evidence="5">
    <location>
        <begin position="357"/>
        <end position="376"/>
    </location>
</feature>
<keyword evidence="4 5" id="KW-0472">Membrane</keyword>
<evidence type="ECO:0000256" key="4">
    <source>
        <dbReference type="ARBA" id="ARBA00023136"/>
    </source>
</evidence>
<dbReference type="Gene3D" id="1.10.3730.20">
    <property type="match status" value="1"/>
</dbReference>
<comment type="caution">
    <text evidence="6">The sequence shown here is derived from an EMBL/GenBank/DDBJ whole genome shotgun (WGS) entry which is preliminary data.</text>
</comment>
<dbReference type="AlphaFoldDB" id="A0A9W8G2Q4"/>
<keyword evidence="2 5" id="KW-0812">Transmembrane</keyword>
<dbReference type="InterPro" id="IPR008521">
    <property type="entry name" value="Mg_trans_NIPA"/>
</dbReference>
<name>A0A9W8G2Q4_9FUNG</name>
<feature type="transmembrane region" description="Helical" evidence="5">
    <location>
        <begin position="175"/>
        <end position="193"/>
    </location>
</feature>
<dbReference type="PANTHER" id="PTHR12570:SF85">
    <property type="entry name" value="DUF803 DOMAIN MEMBRANE PROTEIN (AFU_ORTHOLOGUE AFUA_1G15880)"/>
    <property type="match status" value="1"/>
</dbReference>
<evidence type="ECO:0000256" key="5">
    <source>
        <dbReference type="SAM" id="Phobius"/>
    </source>
</evidence>
<organism evidence="6 7">
    <name type="scientific">Coemansia spiralis</name>
    <dbReference type="NCBI Taxonomy" id="417178"/>
    <lineage>
        <taxon>Eukaryota</taxon>
        <taxon>Fungi</taxon>
        <taxon>Fungi incertae sedis</taxon>
        <taxon>Zoopagomycota</taxon>
        <taxon>Kickxellomycotina</taxon>
        <taxon>Kickxellomycetes</taxon>
        <taxon>Kickxellales</taxon>
        <taxon>Kickxellaceae</taxon>
        <taxon>Coemansia</taxon>
    </lineage>
</organism>
<dbReference type="PANTHER" id="PTHR12570">
    <property type="match status" value="1"/>
</dbReference>
<feature type="transmembrane region" description="Helical" evidence="5">
    <location>
        <begin position="213"/>
        <end position="232"/>
    </location>
</feature>
<feature type="transmembrane region" description="Helical" evidence="5">
    <location>
        <begin position="334"/>
        <end position="351"/>
    </location>
</feature>
<evidence type="ECO:0000313" key="6">
    <source>
        <dbReference type="EMBL" id="KAJ2669534.1"/>
    </source>
</evidence>
<evidence type="ECO:0000256" key="3">
    <source>
        <dbReference type="ARBA" id="ARBA00022989"/>
    </source>
</evidence>
<protein>
    <submittedName>
        <fullName evidence="6">Uncharacterized protein</fullName>
    </submittedName>
</protein>
<dbReference type="Pfam" id="PF05653">
    <property type="entry name" value="Mg_trans_NIPA"/>
    <property type="match status" value="1"/>
</dbReference>
<reference evidence="6" key="1">
    <citation type="submission" date="2022-07" db="EMBL/GenBank/DDBJ databases">
        <title>Phylogenomic reconstructions and comparative analyses of Kickxellomycotina fungi.</title>
        <authorList>
            <person name="Reynolds N.K."/>
            <person name="Stajich J.E."/>
            <person name="Barry K."/>
            <person name="Grigoriev I.V."/>
            <person name="Crous P."/>
            <person name="Smith M.E."/>
        </authorList>
    </citation>
    <scope>NUCLEOTIDE SEQUENCE</scope>
    <source>
        <strain evidence="6">NRRL 3115</strain>
    </source>
</reference>
<dbReference type="GO" id="GO:0015095">
    <property type="term" value="F:magnesium ion transmembrane transporter activity"/>
    <property type="evidence" value="ECO:0007669"/>
    <property type="project" value="InterPro"/>
</dbReference>
<dbReference type="OrthoDB" id="165382at2759"/>